<evidence type="ECO:0008006" key="3">
    <source>
        <dbReference type="Google" id="ProtNLM"/>
    </source>
</evidence>
<dbReference type="EMBL" id="JAUYVI010000008">
    <property type="protein sequence ID" value="MDQ7250827.1"/>
    <property type="molecule type" value="Genomic_DNA"/>
</dbReference>
<evidence type="ECO:0000313" key="2">
    <source>
        <dbReference type="Proteomes" id="UP001230156"/>
    </source>
</evidence>
<reference evidence="2" key="1">
    <citation type="submission" date="2023-08" db="EMBL/GenBank/DDBJ databases">
        <title>Rhodospirillaceae gen. nov., a novel taxon isolated from the Yangtze River Yuezi River estuary sludge.</title>
        <authorList>
            <person name="Ruan L."/>
        </authorList>
    </citation>
    <scope>NUCLEOTIDE SEQUENCE [LARGE SCALE GENOMIC DNA]</scope>
    <source>
        <strain evidence="2">R-7</strain>
    </source>
</reference>
<dbReference type="Proteomes" id="UP001230156">
    <property type="component" value="Unassembled WGS sequence"/>
</dbReference>
<protein>
    <recommendedName>
        <fullName evidence="3">DUF465 domain-containing protein</fullName>
    </recommendedName>
</protein>
<name>A0ABU0YUG6_9PROT</name>
<dbReference type="RefSeq" id="WP_379960594.1">
    <property type="nucleotide sequence ID" value="NZ_JAUYVI010000008.1"/>
</dbReference>
<sequence length="65" mass="7552">MYKNDTGSMSETPRDRLETIDRRIARMKSLNHSQGDMLALRLIEHAEIERRQILAQLSAAERKQA</sequence>
<keyword evidence="2" id="KW-1185">Reference proteome</keyword>
<organism evidence="1 2">
    <name type="scientific">Dongia sedimenti</name>
    <dbReference type="NCBI Taxonomy" id="3064282"/>
    <lineage>
        <taxon>Bacteria</taxon>
        <taxon>Pseudomonadati</taxon>
        <taxon>Pseudomonadota</taxon>
        <taxon>Alphaproteobacteria</taxon>
        <taxon>Rhodospirillales</taxon>
        <taxon>Dongiaceae</taxon>
        <taxon>Dongia</taxon>
    </lineage>
</organism>
<evidence type="ECO:0000313" key="1">
    <source>
        <dbReference type="EMBL" id="MDQ7250827.1"/>
    </source>
</evidence>
<accession>A0ABU0YUG6</accession>
<proteinExistence type="predicted"/>
<gene>
    <name evidence="1" type="ORF">Q8A70_24270</name>
</gene>
<comment type="caution">
    <text evidence="1">The sequence shown here is derived from an EMBL/GenBank/DDBJ whole genome shotgun (WGS) entry which is preliminary data.</text>
</comment>